<dbReference type="Proteomes" id="UP000014500">
    <property type="component" value="Unassembled WGS sequence"/>
</dbReference>
<dbReference type="EMBL" id="JH431916">
    <property type="status" value="NOT_ANNOTATED_CDS"/>
    <property type="molecule type" value="Genomic_DNA"/>
</dbReference>
<dbReference type="GO" id="GO:0005634">
    <property type="term" value="C:nucleus"/>
    <property type="evidence" value="ECO:0007669"/>
    <property type="project" value="TreeGrafter"/>
</dbReference>
<dbReference type="PANTHER" id="PTHR13966:SF5">
    <property type="entry name" value="ENDONUCLEASE G, MITOCHONDRIAL"/>
    <property type="match status" value="1"/>
</dbReference>
<dbReference type="PhylomeDB" id="T1JJV7"/>
<dbReference type="InterPro" id="IPR020821">
    <property type="entry name" value="ENPP1-3/EXOG-like_nuc-like"/>
</dbReference>
<accession>T1JJV7</accession>
<dbReference type="PANTHER" id="PTHR13966">
    <property type="entry name" value="ENDONUCLEASE RELATED"/>
    <property type="match status" value="1"/>
</dbReference>
<evidence type="ECO:0000256" key="4">
    <source>
        <dbReference type="SAM" id="MobiDB-lite"/>
    </source>
</evidence>
<dbReference type="InterPro" id="IPR044929">
    <property type="entry name" value="DNA/RNA_non-sp_Endonuclease_sf"/>
</dbReference>
<feature type="domain" description="ENPP1-3/EXOG-like endonuclease/phosphodiesterase" evidence="5">
    <location>
        <begin position="57"/>
        <end position="265"/>
    </location>
</feature>
<dbReference type="SUPFAM" id="SSF54060">
    <property type="entry name" value="His-Me finger endonucleases"/>
    <property type="match status" value="1"/>
</dbReference>
<evidence type="ECO:0000259" key="5">
    <source>
        <dbReference type="SMART" id="SM00477"/>
    </source>
</evidence>
<keyword evidence="2" id="KW-0540">Nuclease</keyword>
<evidence type="ECO:0008006" key="9">
    <source>
        <dbReference type="Google" id="ProtNLM"/>
    </source>
</evidence>
<dbReference type="HOGENOM" id="CLU_055174_0_0_1"/>
<dbReference type="SMART" id="SM00892">
    <property type="entry name" value="Endonuclease_NS"/>
    <property type="match status" value="1"/>
</dbReference>
<dbReference type="CDD" id="cd00091">
    <property type="entry name" value="NUC"/>
    <property type="match status" value="1"/>
</dbReference>
<evidence type="ECO:0000313" key="8">
    <source>
        <dbReference type="Proteomes" id="UP000014500"/>
    </source>
</evidence>
<name>T1JJV7_STRMM</name>
<dbReference type="InterPro" id="IPR040255">
    <property type="entry name" value="Non-specific_endonuclease"/>
</dbReference>
<feature type="compositionally biased region" description="Basic and acidic residues" evidence="4">
    <location>
        <begin position="126"/>
        <end position="136"/>
    </location>
</feature>
<reference evidence="7" key="2">
    <citation type="submission" date="2015-02" db="UniProtKB">
        <authorList>
            <consortium name="EnsemblMetazoa"/>
        </authorList>
    </citation>
    <scope>IDENTIFICATION</scope>
</reference>
<dbReference type="STRING" id="126957.T1JJV7"/>
<feature type="domain" description="DNA/RNA non-specific endonuclease/pyrophosphatase/phosphodiesterase" evidence="6">
    <location>
        <begin position="56"/>
        <end position="265"/>
    </location>
</feature>
<evidence type="ECO:0000313" key="7">
    <source>
        <dbReference type="EnsemblMetazoa" id="SMAR014137-PA"/>
    </source>
</evidence>
<dbReference type="GO" id="GO:0003676">
    <property type="term" value="F:nucleic acid binding"/>
    <property type="evidence" value="ECO:0007669"/>
    <property type="project" value="InterPro"/>
</dbReference>
<protein>
    <recommendedName>
        <fullName evidence="9">Endonuclease G, mitochondrial</fullName>
    </recommendedName>
</protein>
<proteinExistence type="inferred from homology"/>
<dbReference type="GO" id="GO:0005743">
    <property type="term" value="C:mitochondrial inner membrane"/>
    <property type="evidence" value="ECO:0007669"/>
    <property type="project" value="TreeGrafter"/>
</dbReference>
<comment type="similarity">
    <text evidence="1">Belongs to the DNA/RNA non-specific endonuclease family.</text>
</comment>
<dbReference type="Gene3D" id="3.40.570.10">
    <property type="entry name" value="Extracellular Endonuclease, subunit A"/>
    <property type="match status" value="1"/>
</dbReference>
<evidence type="ECO:0000256" key="1">
    <source>
        <dbReference type="ARBA" id="ARBA00010052"/>
    </source>
</evidence>
<dbReference type="AlphaFoldDB" id="T1JJV7"/>
<feature type="region of interest" description="Disordered" evidence="4">
    <location>
        <begin position="113"/>
        <end position="136"/>
    </location>
</feature>
<evidence type="ECO:0000256" key="3">
    <source>
        <dbReference type="ARBA" id="ARBA00022759"/>
    </source>
</evidence>
<dbReference type="GO" id="GO:0000014">
    <property type="term" value="F:single-stranded DNA endodeoxyribonuclease activity"/>
    <property type="evidence" value="ECO:0007669"/>
    <property type="project" value="TreeGrafter"/>
</dbReference>
<evidence type="ECO:0000259" key="6">
    <source>
        <dbReference type="SMART" id="SM00892"/>
    </source>
</evidence>
<sequence length="294" mass="34716">MAYIRLLYVVTAGLGYFYESSLDKWKKNAFKVNAEENAILERVSKYGIPQRDVILNYQDFQVSYDNQKRTPNWVLEHLTKSNLQTMLISKEDTQRFCFHSDPRINKMFQPDESDYEETGLYPSQLGDKDNHRSTEKSFNDTFNYSNTVPQNFAWQTSVWDRLETYSRYLTHCYKNVYVLTGPLYQPKKDKLEVEFQVIGRHHVAVPTHYFKVLICETNEDSIFHVGCYILPNKCDVVRPLHFYRVPLSLLEDNAGFMLFKDRQSRPVLEILGDIRDFNARRLVYMNQAGLMHVN</sequence>
<dbReference type="InterPro" id="IPR001604">
    <property type="entry name" value="Endo_G_ENPP1-like_dom"/>
</dbReference>
<dbReference type="Pfam" id="PF01223">
    <property type="entry name" value="Endonuclease_NS"/>
    <property type="match status" value="1"/>
</dbReference>
<organism evidence="7 8">
    <name type="scientific">Strigamia maritima</name>
    <name type="common">European centipede</name>
    <name type="synonym">Geophilus maritimus</name>
    <dbReference type="NCBI Taxonomy" id="126957"/>
    <lineage>
        <taxon>Eukaryota</taxon>
        <taxon>Metazoa</taxon>
        <taxon>Ecdysozoa</taxon>
        <taxon>Arthropoda</taxon>
        <taxon>Myriapoda</taxon>
        <taxon>Chilopoda</taxon>
        <taxon>Pleurostigmophora</taxon>
        <taxon>Geophilomorpha</taxon>
        <taxon>Linotaeniidae</taxon>
        <taxon>Strigamia</taxon>
    </lineage>
</organism>
<dbReference type="SMART" id="SM00477">
    <property type="entry name" value="NUC"/>
    <property type="match status" value="1"/>
</dbReference>
<dbReference type="GO" id="GO:0004521">
    <property type="term" value="F:RNA endonuclease activity"/>
    <property type="evidence" value="ECO:0007669"/>
    <property type="project" value="TreeGrafter"/>
</dbReference>
<evidence type="ECO:0000256" key="2">
    <source>
        <dbReference type="ARBA" id="ARBA00022722"/>
    </source>
</evidence>
<keyword evidence="8" id="KW-1185">Reference proteome</keyword>
<dbReference type="InterPro" id="IPR044925">
    <property type="entry name" value="His-Me_finger_sf"/>
</dbReference>
<dbReference type="EnsemblMetazoa" id="SMAR014137-RA">
    <property type="protein sequence ID" value="SMAR014137-PA"/>
    <property type="gene ID" value="SMAR014137"/>
</dbReference>
<dbReference type="GO" id="GO:0046872">
    <property type="term" value="F:metal ion binding"/>
    <property type="evidence" value="ECO:0007669"/>
    <property type="project" value="InterPro"/>
</dbReference>
<reference evidence="8" key="1">
    <citation type="submission" date="2011-05" db="EMBL/GenBank/DDBJ databases">
        <authorList>
            <person name="Richards S.R."/>
            <person name="Qu J."/>
            <person name="Jiang H."/>
            <person name="Jhangiani S.N."/>
            <person name="Agravi P."/>
            <person name="Goodspeed R."/>
            <person name="Gross S."/>
            <person name="Mandapat C."/>
            <person name="Jackson L."/>
            <person name="Mathew T."/>
            <person name="Pu L."/>
            <person name="Thornton R."/>
            <person name="Saada N."/>
            <person name="Wilczek-Boney K.B."/>
            <person name="Lee S."/>
            <person name="Kovar C."/>
            <person name="Wu Y."/>
            <person name="Scherer S.E."/>
            <person name="Worley K.C."/>
            <person name="Muzny D.M."/>
            <person name="Gibbs R."/>
        </authorList>
    </citation>
    <scope>NUCLEOTIDE SEQUENCE</scope>
    <source>
        <strain evidence="8">Brora</strain>
    </source>
</reference>
<dbReference type="eggNOG" id="KOG3721">
    <property type="taxonomic scope" value="Eukaryota"/>
</dbReference>
<keyword evidence="3" id="KW-0378">Hydrolase</keyword>
<keyword evidence="3" id="KW-0255">Endonuclease</keyword>
<dbReference type="GO" id="GO:0006309">
    <property type="term" value="P:apoptotic DNA fragmentation"/>
    <property type="evidence" value="ECO:0007669"/>
    <property type="project" value="TreeGrafter"/>
</dbReference>